<evidence type="ECO:0000313" key="1">
    <source>
        <dbReference type="EMBL" id="KAF8462656.1"/>
    </source>
</evidence>
<protein>
    <submittedName>
        <fullName evidence="1">Uncharacterized protein</fullName>
    </submittedName>
</protein>
<dbReference type="AlphaFoldDB" id="A0A9P5MMC5"/>
<keyword evidence="2" id="KW-1185">Reference proteome</keyword>
<reference evidence="1" key="2">
    <citation type="journal article" date="2020" name="Nat. Commun.">
        <title>Large-scale genome sequencing of mycorrhizal fungi provides insights into the early evolution of symbiotic traits.</title>
        <authorList>
            <person name="Miyauchi S."/>
            <person name="Kiss E."/>
            <person name="Kuo A."/>
            <person name="Drula E."/>
            <person name="Kohler A."/>
            <person name="Sanchez-Garcia M."/>
            <person name="Morin E."/>
            <person name="Andreopoulos B."/>
            <person name="Barry K.W."/>
            <person name="Bonito G."/>
            <person name="Buee M."/>
            <person name="Carver A."/>
            <person name="Chen C."/>
            <person name="Cichocki N."/>
            <person name="Clum A."/>
            <person name="Culley D."/>
            <person name="Crous P.W."/>
            <person name="Fauchery L."/>
            <person name="Girlanda M."/>
            <person name="Hayes R.D."/>
            <person name="Keri Z."/>
            <person name="LaButti K."/>
            <person name="Lipzen A."/>
            <person name="Lombard V."/>
            <person name="Magnuson J."/>
            <person name="Maillard F."/>
            <person name="Murat C."/>
            <person name="Nolan M."/>
            <person name="Ohm R.A."/>
            <person name="Pangilinan J."/>
            <person name="Pereira M.F."/>
            <person name="Perotto S."/>
            <person name="Peter M."/>
            <person name="Pfister S."/>
            <person name="Riley R."/>
            <person name="Sitrit Y."/>
            <person name="Stielow J.B."/>
            <person name="Szollosi G."/>
            <person name="Zifcakova L."/>
            <person name="Stursova M."/>
            <person name="Spatafora J.W."/>
            <person name="Tedersoo L."/>
            <person name="Vaario L.M."/>
            <person name="Yamada A."/>
            <person name="Yan M."/>
            <person name="Wang P."/>
            <person name="Xu J."/>
            <person name="Bruns T."/>
            <person name="Baldrian P."/>
            <person name="Vilgalys R."/>
            <person name="Dunand C."/>
            <person name="Henrissat B."/>
            <person name="Grigoriev I.V."/>
            <person name="Hibbett D."/>
            <person name="Nagy L.G."/>
            <person name="Martin F.M."/>
        </authorList>
    </citation>
    <scope>NUCLEOTIDE SEQUENCE</scope>
    <source>
        <strain evidence="1">Prilba</strain>
    </source>
</reference>
<dbReference type="Proteomes" id="UP000759537">
    <property type="component" value="Unassembled WGS sequence"/>
</dbReference>
<proteinExistence type="predicted"/>
<name>A0A9P5MMC5_9AGAM</name>
<dbReference type="EMBL" id="WHVB01000087">
    <property type="protein sequence ID" value="KAF8462656.1"/>
    <property type="molecule type" value="Genomic_DNA"/>
</dbReference>
<feature type="non-terminal residue" evidence="1">
    <location>
        <position position="150"/>
    </location>
</feature>
<reference evidence="1" key="1">
    <citation type="submission" date="2019-10" db="EMBL/GenBank/DDBJ databases">
        <authorList>
            <consortium name="DOE Joint Genome Institute"/>
            <person name="Kuo A."/>
            <person name="Miyauchi S."/>
            <person name="Kiss E."/>
            <person name="Drula E."/>
            <person name="Kohler A."/>
            <person name="Sanchez-Garcia M."/>
            <person name="Andreopoulos B."/>
            <person name="Barry K.W."/>
            <person name="Bonito G."/>
            <person name="Buee M."/>
            <person name="Carver A."/>
            <person name="Chen C."/>
            <person name="Cichocki N."/>
            <person name="Clum A."/>
            <person name="Culley D."/>
            <person name="Crous P.W."/>
            <person name="Fauchery L."/>
            <person name="Girlanda M."/>
            <person name="Hayes R."/>
            <person name="Keri Z."/>
            <person name="LaButti K."/>
            <person name="Lipzen A."/>
            <person name="Lombard V."/>
            <person name="Magnuson J."/>
            <person name="Maillard F."/>
            <person name="Morin E."/>
            <person name="Murat C."/>
            <person name="Nolan M."/>
            <person name="Ohm R."/>
            <person name="Pangilinan J."/>
            <person name="Pereira M."/>
            <person name="Perotto S."/>
            <person name="Peter M."/>
            <person name="Riley R."/>
            <person name="Sitrit Y."/>
            <person name="Stielow B."/>
            <person name="Szollosi G."/>
            <person name="Zifcakova L."/>
            <person name="Stursova M."/>
            <person name="Spatafora J.W."/>
            <person name="Tedersoo L."/>
            <person name="Vaario L.-M."/>
            <person name="Yamada A."/>
            <person name="Yan M."/>
            <person name="Wang P."/>
            <person name="Xu J."/>
            <person name="Bruns T."/>
            <person name="Baldrian P."/>
            <person name="Vilgalys R."/>
            <person name="Henrissat B."/>
            <person name="Grigoriev I.V."/>
            <person name="Hibbett D."/>
            <person name="Nagy L.G."/>
            <person name="Martin F.M."/>
        </authorList>
    </citation>
    <scope>NUCLEOTIDE SEQUENCE</scope>
    <source>
        <strain evidence="1">Prilba</strain>
    </source>
</reference>
<comment type="caution">
    <text evidence="1">The sequence shown here is derived from an EMBL/GenBank/DDBJ whole genome shotgun (WGS) entry which is preliminary data.</text>
</comment>
<dbReference type="OrthoDB" id="3269932at2759"/>
<organism evidence="1 2">
    <name type="scientific">Russula ochroleuca</name>
    <dbReference type="NCBI Taxonomy" id="152965"/>
    <lineage>
        <taxon>Eukaryota</taxon>
        <taxon>Fungi</taxon>
        <taxon>Dikarya</taxon>
        <taxon>Basidiomycota</taxon>
        <taxon>Agaricomycotina</taxon>
        <taxon>Agaricomycetes</taxon>
        <taxon>Russulales</taxon>
        <taxon>Russulaceae</taxon>
        <taxon>Russula</taxon>
    </lineage>
</organism>
<sequence>MKAVSILCKLSSTASFGQGIGLHFSPVTAVHTGLAVLLSAVKGTIDSYDVLVDLLESIDHFLNRLDIYTKVPPTNAMNEILVKILVELLSTLALATKQIKEGKPKKLLKKLLGEKDIEAILQRIDRLTQDEARITAAQTLEVVHGLFQNM</sequence>
<accession>A0A9P5MMC5</accession>
<gene>
    <name evidence="1" type="ORF">DFH94DRAFT_787735</name>
</gene>
<evidence type="ECO:0000313" key="2">
    <source>
        <dbReference type="Proteomes" id="UP000759537"/>
    </source>
</evidence>